<dbReference type="EMBL" id="DVFZ01000053">
    <property type="protein sequence ID" value="HIQ82545.1"/>
    <property type="molecule type" value="Genomic_DNA"/>
</dbReference>
<dbReference type="Pfam" id="PF02518">
    <property type="entry name" value="HATPase_c"/>
    <property type="match status" value="1"/>
</dbReference>
<keyword evidence="7" id="KW-0175">Coiled coil</keyword>
<dbReference type="PANTHER" id="PTHR43547:SF10">
    <property type="entry name" value="SENSOR HISTIDINE KINASE DCUS"/>
    <property type="match status" value="1"/>
</dbReference>
<protein>
    <recommendedName>
        <fullName evidence="2">histidine kinase</fullName>
        <ecNumber evidence="2">2.7.13.3</ecNumber>
    </recommendedName>
</protein>
<reference evidence="10" key="1">
    <citation type="submission" date="2020-10" db="EMBL/GenBank/DDBJ databases">
        <authorList>
            <person name="Gilroy R."/>
        </authorList>
    </citation>
    <scope>NUCLEOTIDE SEQUENCE</scope>
    <source>
        <strain evidence="10">ChiSjej6B24-2974</strain>
    </source>
</reference>
<evidence type="ECO:0000256" key="1">
    <source>
        <dbReference type="ARBA" id="ARBA00000085"/>
    </source>
</evidence>
<keyword evidence="8" id="KW-0812">Transmembrane</keyword>
<keyword evidence="3" id="KW-0597">Phosphoprotein</keyword>
<keyword evidence="8" id="KW-1133">Transmembrane helix</keyword>
<keyword evidence="5" id="KW-0418">Kinase</keyword>
<gene>
    <name evidence="10" type="ORF">IAA52_05525</name>
</gene>
<dbReference type="SUPFAM" id="SSF55890">
    <property type="entry name" value="Sporulation response regulatory protein Spo0B"/>
    <property type="match status" value="1"/>
</dbReference>
<dbReference type="Pfam" id="PF14689">
    <property type="entry name" value="SPOB_a"/>
    <property type="match status" value="1"/>
</dbReference>
<dbReference type="Proteomes" id="UP000824260">
    <property type="component" value="Unassembled WGS sequence"/>
</dbReference>
<dbReference type="InterPro" id="IPR036890">
    <property type="entry name" value="HATPase_C_sf"/>
</dbReference>
<dbReference type="EC" id="2.7.13.3" evidence="2"/>
<dbReference type="SMART" id="SM00387">
    <property type="entry name" value="HATPase_c"/>
    <property type="match status" value="1"/>
</dbReference>
<dbReference type="InterPro" id="IPR039506">
    <property type="entry name" value="SPOB_a"/>
</dbReference>
<dbReference type="PANTHER" id="PTHR43547">
    <property type="entry name" value="TWO-COMPONENT HISTIDINE KINASE"/>
    <property type="match status" value="1"/>
</dbReference>
<evidence type="ECO:0000259" key="9">
    <source>
        <dbReference type="PROSITE" id="PS50109"/>
    </source>
</evidence>
<keyword evidence="4" id="KW-0808">Transferase</keyword>
<feature type="transmembrane region" description="Helical" evidence="8">
    <location>
        <begin position="20"/>
        <end position="38"/>
    </location>
</feature>
<accession>A0A9D0ZL52</accession>
<dbReference type="AlphaFoldDB" id="A0A9D0ZL52"/>
<evidence type="ECO:0000256" key="3">
    <source>
        <dbReference type="ARBA" id="ARBA00022553"/>
    </source>
</evidence>
<evidence type="ECO:0000256" key="7">
    <source>
        <dbReference type="SAM" id="Coils"/>
    </source>
</evidence>
<keyword evidence="8" id="KW-0472">Membrane</keyword>
<evidence type="ECO:0000256" key="4">
    <source>
        <dbReference type="ARBA" id="ARBA00022679"/>
    </source>
</evidence>
<evidence type="ECO:0000313" key="11">
    <source>
        <dbReference type="Proteomes" id="UP000824260"/>
    </source>
</evidence>
<dbReference type="PROSITE" id="PS50109">
    <property type="entry name" value="HIS_KIN"/>
    <property type="match status" value="1"/>
</dbReference>
<sequence length="293" mass="32540">MRKTLRERLNIQKVSRYAIAANAAQVFFAVGLVLYALWGRDFNLSGMAERLLICAMAFVVVWGAFLDIRDARNARKIASQSEMLEDAYNQMEDLNGTLRAQRHDFKNHLQVVFALIEMKEYQEAQNYIERVYGDIQLVGNALKTASPAVNALLAAKAADCEERGINMEVCIRSAWQDLGVPGWEMCRVLGNLIDNAIDAMSDPALPQRKLVVEMGEDLHAFTFRVFNTGSQIPPEKRETIFERGFTTKSAGRGMGLSIVAEIMEENGGEISVESDAKGTVFAGKIPKTPLESA</sequence>
<feature type="domain" description="Histidine kinase" evidence="9">
    <location>
        <begin position="187"/>
        <end position="289"/>
    </location>
</feature>
<evidence type="ECO:0000256" key="5">
    <source>
        <dbReference type="ARBA" id="ARBA00022777"/>
    </source>
</evidence>
<evidence type="ECO:0000256" key="6">
    <source>
        <dbReference type="ARBA" id="ARBA00023012"/>
    </source>
</evidence>
<feature type="coiled-coil region" evidence="7">
    <location>
        <begin position="77"/>
        <end position="104"/>
    </location>
</feature>
<dbReference type="PRINTS" id="PR00344">
    <property type="entry name" value="BCTRLSENSOR"/>
</dbReference>
<dbReference type="Gene3D" id="3.30.565.10">
    <property type="entry name" value="Histidine kinase-like ATPase, C-terminal domain"/>
    <property type="match status" value="1"/>
</dbReference>
<comment type="caution">
    <text evidence="10">The sequence shown here is derived from an EMBL/GenBank/DDBJ whole genome shotgun (WGS) entry which is preliminary data.</text>
</comment>
<dbReference type="InterPro" id="IPR004358">
    <property type="entry name" value="Sig_transdc_His_kin-like_C"/>
</dbReference>
<evidence type="ECO:0000313" key="10">
    <source>
        <dbReference type="EMBL" id="HIQ82545.1"/>
    </source>
</evidence>
<dbReference type="GO" id="GO:0000155">
    <property type="term" value="F:phosphorelay sensor kinase activity"/>
    <property type="evidence" value="ECO:0007669"/>
    <property type="project" value="InterPro"/>
</dbReference>
<dbReference type="InterPro" id="IPR005467">
    <property type="entry name" value="His_kinase_dom"/>
</dbReference>
<dbReference type="InterPro" id="IPR003594">
    <property type="entry name" value="HATPase_dom"/>
</dbReference>
<evidence type="ECO:0000256" key="2">
    <source>
        <dbReference type="ARBA" id="ARBA00012438"/>
    </source>
</evidence>
<comment type="catalytic activity">
    <reaction evidence="1">
        <text>ATP + protein L-histidine = ADP + protein N-phospho-L-histidine.</text>
        <dbReference type="EC" id="2.7.13.3"/>
    </reaction>
</comment>
<organism evidence="10 11">
    <name type="scientific">Candidatus Pullichristensenella stercorigallinarum</name>
    <dbReference type="NCBI Taxonomy" id="2840909"/>
    <lineage>
        <taxon>Bacteria</taxon>
        <taxon>Bacillati</taxon>
        <taxon>Bacillota</taxon>
        <taxon>Clostridia</taxon>
        <taxon>Candidatus Pullichristensenella</taxon>
    </lineage>
</organism>
<proteinExistence type="predicted"/>
<name>A0A9D0ZL52_9FIRM</name>
<dbReference type="InterPro" id="IPR016120">
    <property type="entry name" value="Sig_transdc_His_kin_SpoOB"/>
</dbReference>
<feature type="transmembrane region" description="Helical" evidence="8">
    <location>
        <begin position="50"/>
        <end position="68"/>
    </location>
</feature>
<keyword evidence="6" id="KW-0902">Two-component regulatory system</keyword>
<evidence type="ECO:0000256" key="8">
    <source>
        <dbReference type="SAM" id="Phobius"/>
    </source>
</evidence>
<dbReference type="Gene3D" id="1.10.287.130">
    <property type="match status" value="1"/>
</dbReference>
<dbReference type="SUPFAM" id="SSF55874">
    <property type="entry name" value="ATPase domain of HSP90 chaperone/DNA topoisomerase II/histidine kinase"/>
    <property type="match status" value="1"/>
</dbReference>
<reference evidence="10" key="2">
    <citation type="journal article" date="2021" name="PeerJ">
        <title>Extensive microbial diversity within the chicken gut microbiome revealed by metagenomics and culture.</title>
        <authorList>
            <person name="Gilroy R."/>
            <person name="Ravi A."/>
            <person name="Getino M."/>
            <person name="Pursley I."/>
            <person name="Horton D.L."/>
            <person name="Alikhan N.F."/>
            <person name="Baker D."/>
            <person name="Gharbi K."/>
            <person name="Hall N."/>
            <person name="Watson M."/>
            <person name="Adriaenssens E.M."/>
            <person name="Foster-Nyarko E."/>
            <person name="Jarju S."/>
            <person name="Secka A."/>
            <person name="Antonio M."/>
            <person name="Oren A."/>
            <person name="Chaudhuri R.R."/>
            <person name="La Ragione R."/>
            <person name="Hildebrand F."/>
            <person name="Pallen M.J."/>
        </authorList>
    </citation>
    <scope>NUCLEOTIDE SEQUENCE</scope>
    <source>
        <strain evidence="10">ChiSjej6B24-2974</strain>
    </source>
</reference>